<organism evidence="9 10">
    <name type="scientific">Vulcaniibacterium thermophilum</name>
    <dbReference type="NCBI Taxonomy" id="1169913"/>
    <lineage>
        <taxon>Bacteria</taxon>
        <taxon>Pseudomonadati</taxon>
        <taxon>Pseudomonadota</taxon>
        <taxon>Gammaproteobacteria</taxon>
        <taxon>Lysobacterales</taxon>
        <taxon>Lysobacteraceae</taxon>
        <taxon>Vulcaniibacterium</taxon>
    </lineage>
</organism>
<dbReference type="Pfam" id="PF13426">
    <property type="entry name" value="PAS_9"/>
    <property type="match status" value="1"/>
</dbReference>
<dbReference type="PANTHER" id="PTHR44757:SF2">
    <property type="entry name" value="BIOFILM ARCHITECTURE MAINTENANCE PROTEIN MBAA"/>
    <property type="match status" value="1"/>
</dbReference>
<dbReference type="GO" id="GO:0000160">
    <property type="term" value="P:phosphorelay signal transduction system"/>
    <property type="evidence" value="ECO:0007669"/>
    <property type="project" value="InterPro"/>
</dbReference>
<evidence type="ECO:0000259" key="8">
    <source>
        <dbReference type="PROSITE" id="PS50887"/>
    </source>
</evidence>
<feature type="domain" description="Response regulatory" evidence="4">
    <location>
        <begin position="934"/>
        <end position="1049"/>
    </location>
</feature>
<dbReference type="SMART" id="SM00086">
    <property type="entry name" value="PAC"/>
    <property type="match status" value="3"/>
</dbReference>
<dbReference type="InterPro" id="IPR035919">
    <property type="entry name" value="EAL_sf"/>
</dbReference>
<dbReference type="FunFam" id="3.20.20.450:FF:000001">
    <property type="entry name" value="Cyclic di-GMP phosphodiesterase yahA"/>
    <property type="match status" value="1"/>
</dbReference>
<dbReference type="CDD" id="cd17569">
    <property type="entry name" value="REC_HupR-like"/>
    <property type="match status" value="1"/>
</dbReference>
<dbReference type="InterPro" id="IPR011006">
    <property type="entry name" value="CheY-like_superfamily"/>
</dbReference>
<evidence type="ECO:0000313" key="9">
    <source>
        <dbReference type="EMBL" id="GHE33894.1"/>
    </source>
</evidence>
<dbReference type="PROSITE" id="PS50883">
    <property type="entry name" value="EAL"/>
    <property type="match status" value="1"/>
</dbReference>
<dbReference type="SUPFAM" id="SSF55785">
    <property type="entry name" value="PYP-like sensor domain (PAS domain)"/>
    <property type="match status" value="3"/>
</dbReference>
<dbReference type="PANTHER" id="PTHR44757">
    <property type="entry name" value="DIGUANYLATE CYCLASE DGCP"/>
    <property type="match status" value="1"/>
</dbReference>
<evidence type="ECO:0000313" key="10">
    <source>
        <dbReference type="Proteomes" id="UP000636453"/>
    </source>
</evidence>
<dbReference type="PROSITE" id="PS50887">
    <property type="entry name" value="GGDEF"/>
    <property type="match status" value="1"/>
</dbReference>
<dbReference type="InterPro" id="IPR029787">
    <property type="entry name" value="Nucleotide_cyclase"/>
</dbReference>
<feature type="domain" description="PAS" evidence="5">
    <location>
        <begin position="361"/>
        <end position="437"/>
    </location>
</feature>
<evidence type="ECO:0000259" key="6">
    <source>
        <dbReference type="PROSITE" id="PS50113"/>
    </source>
</evidence>
<dbReference type="SUPFAM" id="SSF52172">
    <property type="entry name" value="CheY-like"/>
    <property type="match status" value="2"/>
</dbReference>
<keyword evidence="10" id="KW-1185">Reference proteome</keyword>
<dbReference type="EC" id="3.1.4.52" evidence="1"/>
<feature type="modified residue" description="4-aspartylphosphate" evidence="3">
    <location>
        <position position="983"/>
    </location>
</feature>
<dbReference type="NCBIfam" id="TIGR00254">
    <property type="entry name" value="GGDEF"/>
    <property type="match status" value="1"/>
</dbReference>
<dbReference type="Gene3D" id="3.40.50.2300">
    <property type="match status" value="2"/>
</dbReference>
<dbReference type="InterPro" id="IPR001789">
    <property type="entry name" value="Sig_transdc_resp-reg_receiver"/>
</dbReference>
<evidence type="ECO:0000259" key="7">
    <source>
        <dbReference type="PROSITE" id="PS50883"/>
    </source>
</evidence>
<comment type="caution">
    <text evidence="3">Lacks conserved residue(s) required for the propagation of feature annotation.</text>
</comment>
<reference evidence="9" key="1">
    <citation type="journal article" date="2014" name="Int. J. Syst. Evol. Microbiol.">
        <title>Complete genome sequence of Corynebacterium casei LMG S-19264T (=DSM 44701T), isolated from a smear-ripened cheese.</title>
        <authorList>
            <consortium name="US DOE Joint Genome Institute (JGI-PGF)"/>
            <person name="Walter F."/>
            <person name="Albersmeier A."/>
            <person name="Kalinowski J."/>
            <person name="Ruckert C."/>
        </authorList>
    </citation>
    <scope>NUCLEOTIDE SEQUENCE</scope>
    <source>
        <strain evidence="9">KCTC 32020</strain>
    </source>
</reference>
<dbReference type="SMART" id="SM00091">
    <property type="entry name" value="PAS"/>
    <property type="match status" value="3"/>
</dbReference>
<feature type="domain" description="Response regulatory" evidence="4">
    <location>
        <begin position="9"/>
        <end position="126"/>
    </location>
</feature>
<dbReference type="Gene3D" id="3.20.20.450">
    <property type="entry name" value="EAL domain"/>
    <property type="match status" value="1"/>
</dbReference>
<feature type="domain" description="GGDEF" evidence="8">
    <location>
        <begin position="524"/>
        <end position="657"/>
    </location>
</feature>
<dbReference type="Gene3D" id="3.30.450.20">
    <property type="entry name" value="PAS domain"/>
    <property type="match status" value="3"/>
</dbReference>
<dbReference type="Pfam" id="PF00563">
    <property type="entry name" value="EAL"/>
    <property type="match status" value="1"/>
</dbReference>
<feature type="domain" description="PAC" evidence="6">
    <location>
        <begin position="438"/>
        <end position="492"/>
    </location>
</feature>
<evidence type="ECO:0000256" key="3">
    <source>
        <dbReference type="PROSITE-ProRule" id="PRU00169"/>
    </source>
</evidence>
<dbReference type="InterPro" id="IPR001633">
    <property type="entry name" value="EAL_dom"/>
</dbReference>
<dbReference type="Pfam" id="PF13188">
    <property type="entry name" value="PAS_8"/>
    <property type="match status" value="1"/>
</dbReference>
<dbReference type="SMART" id="SM00052">
    <property type="entry name" value="EAL"/>
    <property type="match status" value="1"/>
</dbReference>
<accession>A0A918Z2S1</accession>
<dbReference type="InterPro" id="IPR001610">
    <property type="entry name" value="PAC"/>
</dbReference>
<dbReference type="CDD" id="cd00130">
    <property type="entry name" value="PAS"/>
    <property type="match status" value="2"/>
</dbReference>
<evidence type="ECO:0000256" key="1">
    <source>
        <dbReference type="ARBA" id="ARBA00012282"/>
    </source>
</evidence>
<dbReference type="SUPFAM" id="SSF55073">
    <property type="entry name" value="Nucleotide cyclase"/>
    <property type="match status" value="1"/>
</dbReference>
<protein>
    <recommendedName>
        <fullName evidence="1">cyclic-guanylate-specific phosphodiesterase</fullName>
        <ecNumber evidence="1">3.1.4.52</ecNumber>
    </recommendedName>
</protein>
<dbReference type="CDD" id="cd01949">
    <property type="entry name" value="GGDEF"/>
    <property type="match status" value="1"/>
</dbReference>
<dbReference type="RefSeq" id="WP_146472278.1">
    <property type="nucleotide sequence ID" value="NZ_BNCF01000007.1"/>
</dbReference>
<dbReference type="NCBIfam" id="TIGR00229">
    <property type="entry name" value="sensory_box"/>
    <property type="match status" value="2"/>
</dbReference>
<dbReference type="PROSITE" id="PS50113">
    <property type="entry name" value="PAC"/>
    <property type="match status" value="1"/>
</dbReference>
<dbReference type="GO" id="GO:0071111">
    <property type="term" value="F:cyclic-guanylate-specific phosphodiesterase activity"/>
    <property type="evidence" value="ECO:0007669"/>
    <property type="project" value="UniProtKB-EC"/>
</dbReference>
<sequence length="1061" mass="118935">MTAASDTLYLLIAEPDDDRFERLRELLDGLGEMRVHVKRARDFDEALGQARTVQHDLHLVADPLQGRSALDWLREAQSLGVTGPVIVVGAERHDAIEQDAIAAGAADYLALPGLRADDLARSVRDALRRARWRSEITLGLTQYQALFASAPIPMWVYDLETLRFLAVNEAAVAHYGYTEAQFMRMTLMDIRTTEDRQRVIEAVRRLPSGLNRSGPWRHVRRDGSVIDVLISSDDIRFNGRPARFTVIYDVTLQLRAERLMRDSVRQLRQVLADVGDALLVVGADGRVRLANAAAGALWQVPPDHLEGHRLPLEIDCDRGETELVRRDGRRRLLDVRRAQTTWAGEQAHVLTLRDVTEAHETEERLRLLMRAIQSSRNGVVISDARLPDAPVIFVNPAFEEITGYQMVEVIGRNCRFLQGDETDQPELHELRKALREGRDCEVVLRNYRKDGTVFWNQLAISPVRDGDGVVTHLVGIVSDVTERRRHEAELAYLANRDPVTGLPLYLAIEDHIRGALARAQADGSTVALFCIDLDRFNSINDTLGHGIGDQALRAAAERLRECVGEHGRLARLAGDEFVAVMPMGGDAFDALMFGEKLRAALDPVVRIAPYTLHLSCTVGFALFPEHASSVGSLLNRAEMAMNRGKRRGRNTVVAFLPEFADELRDRIALGSRLREAIEHEELTLDYQPQVSGLDGRIVMLEALVRWQSPDRGLIMPARFIRVAEDSGLIVPLGRWVLERACRQLRAWHEGGFDDVGVAINVSAHQLLRESFADDVGEMLHRFGLRPDAIELELTESALMENVERVLGTLKALKTIGVRLTLDDFGTGYSSLNYLRRLPIDKLKIDRSFLAEVSSGSRDAAIARALIAMGHQLQLQVLAEGVENEDQLGYLRRNHCDQFQGNLLSGAVAADDVERLLRQRYLRPESFEATRPDRVLLVVDDEENVLRSLVRLFRRDGYRVLTAGNADEAFALLARNHVQVILSDQRMPGTSGTEFLGKVKDLYPDTVRLVLSGYTDLATVTEAINRGAIYRFLTKPWNESELREHIREAFRKHEEAALANAG</sequence>
<dbReference type="InterPro" id="IPR000014">
    <property type="entry name" value="PAS"/>
</dbReference>
<dbReference type="Proteomes" id="UP000636453">
    <property type="component" value="Unassembled WGS sequence"/>
</dbReference>
<dbReference type="Pfam" id="PF00990">
    <property type="entry name" value="GGDEF"/>
    <property type="match status" value="1"/>
</dbReference>
<dbReference type="SMART" id="SM00267">
    <property type="entry name" value="GGDEF"/>
    <property type="match status" value="1"/>
</dbReference>
<feature type="domain" description="EAL" evidence="7">
    <location>
        <begin position="666"/>
        <end position="920"/>
    </location>
</feature>
<evidence type="ECO:0000259" key="5">
    <source>
        <dbReference type="PROSITE" id="PS50112"/>
    </source>
</evidence>
<dbReference type="PROSITE" id="PS50110">
    <property type="entry name" value="RESPONSE_REGULATORY"/>
    <property type="match status" value="2"/>
</dbReference>
<dbReference type="Pfam" id="PF00072">
    <property type="entry name" value="Response_reg"/>
    <property type="match status" value="1"/>
</dbReference>
<keyword evidence="2" id="KW-0973">c-di-GMP</keyword>
<proteinExistence type="predicted"/>
<dbReference type="CDD" id="cd00156">
    <property type="entry name" value="REC"/>
    <property type="match status" value="1"/>
</dbReference>
<dbReference type="OrthoDB" id="197861at2"/>
<dbReference type="EMBL" id="BNCF01000007">
    <property type="protein sequence ID" value="GHE33894.1"/>
    <property type="molecule type" value="Genomic_DNA"/>
</dbReference>
<dbReference type="InterPro" id="IPR000160">
    <property type="entry name" value="GGDEF_dom"/>
</dbReference>
<evidence type="ECO:0000256" key="2">
    <source>
        <dbReference type="ARBA" id="ARBA00022636"/>
    </source>
</evidence>
<dbReference type="InterPro" id="IPR052155">
    <property type="entry name" value="Biofilm_reg_signaling"/>
</dbReference>
<dbReference type="Gene3D" id="3.30.70.270">
    <property type="match status" value="1"/>
</dbReference>
<comment type="caution">
    <text evidence="9">The sequence shown here is derived from an EMBL/GenBank/DDBJ whole genome shotgun (WGS) entry which is preliminary data.</text>
</comment>
<dbReference type="AlphaFoldDB" id="A0A918Z2S1"/>
<dbReference type="InterPro" id="IPR043128">
    <property type="entry name" value="Rev_trsase/Diguanyl_cyclase"/>
</dbReference>
<dbReference type="PROSITE" id="PS50112">
    <property type="entry name" value="PAS"/>
    <property type="match status" value="2"/>
</dbReference>
<dbReference type="InterPro" id="IPR000700">
    <property type="entry name" value="PAS-assoc_C"/>
</dbReference>
<evidence type="ECO:0000259" key="4">
    <source>
        <dbReference type="PROSITE" id="PS50110"/>
    </source>
</evidence>
<gene>
    <name evidence="9" type="ORF">GCM10007167_14930</name>
</gene>
<name>A0A918Z2S1_9GAMM</name>
<dbReference type="InterPro" id="IPR035965">
    <property type="entry name" value="PAS-like_dom_sf"/>
</dbReference>
<dbReference type="SMART" id="SM00448">
    <property type="entry name" value="REC"/>
    <property type="match status" value="2"/>
</dbReference>
<dbReference type="CDD" id="cd01948">
    <property type="entry name" value="EAL"/>
    <property type="match status" value="1"/>
</dbReference>
<feature type="domain" description="PAS" evidence="5">
    <location>
        <begin position="139"/>
        <end position="213"/>
    </location>
</feature>
<keyword evidence="3" id="KW-0597">Phosphoprotein</keyword>
<reference evidence="9" key="2">
    <citation type="submission" date="2020-09" db="EMBL/GenBank/DDBJ databases">
        <authorList>
            <person name="Sun Q."/>
            <person name="Kim S."/>
        </authorList>
    </citation>
    <scope>NUCLEOTIDE SEQUENCE</scope>
    <source>
        <strain evidence="9">KCTC 32020</strain>
    </source>
</reference>
<dbReference type="SUPFAM" id="SSF141868">
    <property type="entry name" value="EAL domain-like"/>
    <property type="match status" value="1"/>
</dbReference>